<dbReference type="InParanoid" id="A0A2G5D0A2"/>
<dbReference type="Pfam" id="PF14389">
    <property type="entry name" value="Lzipper-MIP1"/>
    <property type="match status" value="1"/>
</dbReference>
<dbReference type="Pfam" id="PF04784">
    <property type="entry name" value="DUF547"/>
    <property type="match status" value="1"/>
</dbReference>
<dbReference type="OrthoDB" id="418495at2759"/>
<dbReference type="InterPro" id="IPR025757">
    <property type="entry name" value="MIP1_Leuzipper"/>
</dbReference>
<sequence>MGISTDMQFSCSLSDSLHKYQQTSATARAFHSGTGMEIFNNFRSDDSFTQEVTSSSEEIISIGSCNSHNNAYAYRLQLEHDVHRLREKLQKEMELHTILKDAVKHTDVTLSTLPGLPHNVQELLSTITSLEITVSKLDEKNDSLHLQLDKEIKERRLMEYHVKHAHSNTLIICSPDDKENLSTVVMGTISQDKRLSEKDNQDEEVACITNEMPINGLLYHPNQLSEDMVHCMKNIFISLADTSNLSSKSDYSHKHSSPYSPNGPHLSSSLWSLSDWSTDSSVVQSSHFDLESTVSNALATEKVCDPYKVRGKLSWADIGGYELAAEISWMSVGKKQLKYAAGALRRYRSLVEQLAKVNLLYLSCNEKLAFWINIYNALIMHAYLAYGVPRNELKLFSLMQKAAYTIGGHFCNAATIEYRILKMKPPVYRPQTALLLAINKLKVPEEQHKFSIDAAEPLVRVYTAKNIKDELQEAQRDFIRASIGISGKGRLLLPKMLHCFARECIEDSSLAVWISRYLPSDQAAFVEYCMLQRRQQSFGSRNCGILPFDSHFRYLFLPDKISP</sequence>
<dbReference type="EMBL" id="KZ305048">
    <property type="protein sequence ID" value="PIA36952.1"/>
    <property type="molecule type" value="Genomic_DNA"/>
</dbReference>
<feature type="domain" description="DUF547" evidence="1">
    <location>
        <begin position="362"/>
        <end position="479"/>
    </location>
</feature>
<gene>
    <name evidence="3" type="ORF">AQUCO_03100003v1</name>
</gene>
<evidence type="ECO:0000259" key="1">
    <source>
        <dbReference type="Pfam" id="PF04784"/>
    </source>
</evidence>
<feature type="domain" description="Ternary complex factor MIP1 leucine-zipper" evidence="2">
    <location>
        <begin position="73"/>
        <end position="151"/>
    </location>
</feature>
<keyword evidence="4" id="KW-1185">Reference proteome</keyword>
<accession>A0A2G5D0A2</accession>
<organism evidence="3 4">
    <name type="scientific">Aquilegia coerulea</name>
    <name type="common">Rocky mountain columbine</name>
    <dbReference type="NCBI Taxonomy" id="218851"/>
    <lineage>
        <taxon>Eukaryota</taxon>
        <taxon>Viridiplantae</taxon>
        <taxon>Streptophyta</taxon>
        <taxon>Embryophyta</taxon>
        <taxon>Tracheophyta</taxon>
        <taxon>Spermatophyta</taxon>
        <taxon>Magnoliopsida</taxon>
        <taxon>Ranunculales</taxon>
        <taxon>Ranunculaceae</taxon>
        <taxon>Thalictroideae</taxon>
        <taxon>Aquilegia</taxon>
    </lineage>
</organism>
<dbReference type="AlphaFoldDB" id="A0A2G5D0A2"/>
<name>A0A2G5D0A2_AQUCA</name>
<dbReference type="PANTHER" id="PTHR23054">
    <property type="entry name" value="TERNARY COMPLEX FACTOR MIP1, LEUCINE-ZIPPER-RELATED"/>
    <property type="match status" value="1"/>
</dbReference>
<evidence type="ECO:0008006" key="5">
    <source>
        <dbReference type="Google" id="ProtNLM"/>
    </source>
</evidence>
<reference evidence="3 4" key="1">
    <citation type="submission" date="2017-09" db="EMBL/GenBank/DDBJ databases">
        <title>WGS assembly of Aquilegia coerulea Goldsmith.</title>
        <authorList>
            <person name="Hodges S."/>
            <person name="Kramer E."/>
            <person name="Nordborg M."/>
            <person name="Tomkins J."/>
            <person name="Borevitz J."/>
            <person name="Derieg N."/>
            <person name="Yan J."/>
            <person name="Mihaltcheva S."/>
            <person name="Hayes R.D."/>
            <person name="Rokhsar D."/>
        </authorList>
    </citation>
    <scope>NUCLEOTIDE SEQUENCE [LARGE SCALE GENOMIC DNA]</scope>
    <source>
        <strain evidence="4">cv. Goldsmith</strain>
    </source>
</reference>
<dbReference type="FunCoup" id="A0A2G5D0A2">
    <property type="interactions" value="414"/>
</dbReference>
<evidence type="ECO:0000313" key="4">
    <source>
        <dbReference type="Proteomes" id="UP000230069"/>
    </source>
</evidence>
<dbReference type="PANTHER" id="PTHR23054:SF53">
    <property type="entry name" value="OS06G0704100 PROTEIN"/>
    <property type="match status" value="1"/>
</dbReference>
<proteinExistence type="predicted"/>
<evidence type="ECO:0000259" key="2">
    <source>
        <dbReference type="Pfam" id="PF14389"/>
    </source>
</evidence>
<protein>
    <recommendedName>
        <fullName evidence="5">DUF547 domain-containing protein</fullName>
    </recommendedName>
</protein>
<evidence type="ECO:0000313" key="3">
    <source>
        <dbReference type="EMBL" id="PIA36952.1"/>
    </source>
</evidence>
<dbReference type="InterPro" id="IPR006869">
    <property type="entry name" value="DUF547"/>
</dbReference>
<dbReference type="Proteomes" id="UP000230069">
    <property type="component" value="Unassembled WGS sequence"/>
</dbReference>